<feature type="region of interest" description="Disordered" evidence="1">
    <location>
        <begin position="343"/>
        <end position="370"/>
    </location>
</feature>
<dbReference type="SUPFAM" id="SSF56563">
    <property type="entry name" value="Major capsid protein gp5"/>
    <property type="match status" value="1"/>
</dbReference>
<feature type="compositionally biased region" description="Basic and acidic residues" evidence="1">
    <location>
        <begin position="348"/>
        <end position="370"/>
    </location>
</feature>
<sequence>MTIALTKSEMITKLQKANAASTLLVTDQAEAFIYDIIANSNTLKKLNVQYKDQTSGNIEALEAQTRKTRKYSYTPGQTPEGAFDVNKREIPYNVVKVFLDMWLHNDDVWYILQQRGQNMETALTSMMQESFALDMQDLLFNGDTAASGTGDDDFLKILDGFIKKIKAINRKINLGAKLPTPEDFITMKKKIKSKYWNHPKFNFHWVISENTKLDIQRSIIARPTAWADSVIKDGELVKIAGLPIEVVSTYPDNFIALTPLSNLQPVFTRNVRYTMTSSGVECAKRDATYHIGFAYLDAVINNPECVAWMDYTEPVRASIMEVQNLKLDGVDIEDLAAKVSEQLAKTQNTEKAKEEEEAKETKKSGTKKDK</sequence>
<dbReference type="EMBL" id="CEKZ01000003">
    <property type="protein sequence ID" value="CEQ04090.1"/>
    <property type="molecule type" value="Genomic_DNA"/>
</dbReference>
<accession>A0A0C7R5E5</accession>
<evidence type="ECO:0008006" key="4">
    <source>
        <dbReference type="Google" id="ProtNLM"/>
    </source>
</evidence>
<proteinExistence type="predicted"/>
<evidence type="ECO:0000256" key="1">
    <source>
        <dbReference type="SAM" id="MobiDB-lite"/>
    </source>
</evidence>
<protein>
    <recommendedName>
        <fullName evidence="4">Phage major capsid protein</fullName>
    </recommendedName>
</protein>
<dbReference type="RefSeq" id="WP_055342154.1">
    <property type="nucleotide sequence ID" value="NZ_CEKZ01000003.1"/>
</dbReference>
<evidence type="ECO:0000313" key="2">
    <source>
        <dbReference type="EMBL" id="CEQ04090.1"/>
    </source>
</evidence>
<gene>
    <name evidence="2" type="ORF">R28058_18231</name>
</gene>
<dbReference type="OrthoDB" id="2079182at2"/>
<reference evidence="2 3" key="1">
    <citation type="submission" date="2015-01" db="EMBL/GenBank/DDBJ databases">
        <authorList>
            <person name="Aslett A.Martin."/>
            <person name="De Silva Nishadi"/>
        </authorList>
    </citation>
    <scope>NUCLEOTIDE SEQUENCE [LARGE SCALE GENOMIC DNA]</scope>
    <source>
        <strain evidence="2 3">R28058</strain>
    </source>
</reference>
<evidence type="ECO:0000313" key="3">
    <source>
        <dbReference type="Proteomes" id="UP000049127"/>
    </source>
</evidence>
<dbReference type="Proteomes" id="UP000049127">
    <property type="component" value="Unassembled WGS sequence"/>
</dbReference>
<organism evidence="2 3">
    <name type="scientific">Paraclostridium sordellii</name>
    <name type="common">Clostridium sordellii</name>
    <dbReference type="NCBI Taxonomy" id="1505"/>
    <lineage>
        <taxon>Bacteria</taxon>
        <taxon>Bacillati</taxon>
        <taxon>Bacillota</taxon>
        <taxon>Clostridia</taxon>
        <taxon>Peptostreptococcales</taxon>
        <taxon>Peptostreptococcaceae</taxon>
        <taxon>Paraclostridium</taxon>
    </lineage>
</organism>
<dbReference type="AlphaFoldDB" id="A0A0C7R5E5"/>
<name>A0A0C7R5E5_PARSO</name>